<evidence type="ECO:0008006" key="5">
    <source>
        <dbReference type="Google" id="ProtNLM"/>
    </source>
</evidence>
<dbReference type="PANTHER" id="PTHR31157">
    <property type="entry name" value="SCP DOMAIN-CONTAINING PROTEIN"/>
    <property type="match status" value="1"/>
</dbReference>
<sequence>MKWFFLFFLLLIGLFYFLPNQIPTSSPPQLVKEQKMVKMKVMDTTGIKSFIGKTEEEVMKRFGQPTRIDDSSYDYKWWVYNKTPNTYLQIGMLNGRSVTAFIGGEQVGVSPFRIGQPIQELYRLISFPATIEVVLPAGTYRFELSEQDVSMQPVIKMDGVYVQLYVDHFTGTITGIRIMDAETFVKLRPYELMYRGLLLSAQPLTLEQQKKVEEANANQIFDMTNVIRTRYHVPLLYWHKKAAEVAYAHSKEMSDLHYFSHVSPQHGDLKARLLSAHIPFQIAGENIAAQYVDGIAAVAGWLNSKSHRDTLLNKEFTHLGVGVASLYYTQDFLKPWQLSDK</sequence>
<organism evidence="3 4">
    <name type="scientific">Anoxybacteroides amylolyticum</name>
    <dbReference type="NCBI Taxonomy" id="294699"/>
    <lineage>
        <taxon>Bacteria</taxon>
        <taxon>Bacillati</taxon>
        <taxon>Bacillota</taxon>
        <taxon>Bacilli</taxon>
        <taxon>Bacillales</taxon>
        <taxon>Anoxybacillaceae</taxon>
        <taxon>Anoxybacteroides</taxon>
    </lineage>
</organism>
<evidence type="ECO:0000313" key="3">
    <source>
        <dbReference type="EMBL" id="ANB60072.1"/>
    </source>
</evidence>
<evidence type="ECO:0000313" key="4">
    <source>
        <dbReference type="Proteomes" id="UP000076865"/>
    </source>
</evidence>
<dbReference type="SUPFAM" id="SSF55797">
    <property type="entry name" value="PR-1-like"/>
    <property type="match status" value="1"/>
</dbReference>
<dbReference type="AlphaFoldDB" id="A0A160F2T6"/>
<name>A0A160F2T6_9BACL</name>
<evidence type="ECO:0000259" key="1">
    <source>
        <dbReference type="Pfam" id="PF00188"/>
    </source>
</evidence>
<gene>
    <name evidence="3" type="ORF">GFC30_1393</name>
</gene>
<dbReference type="InterPro" id="IPR029410">
    <property type="entry name" value="CAP_assoc"/>
</dbReference>
<dbReference type="CDD" id="cd05379">
    <property type="entry name" value="CAP_bacterial"/>
    <property type="match status" value="1"/>
</dbReference>
<feature type="domain" description="CAP-associated" evidence="2">
    <location>
        <begin position="51"/>
        <end position="190"/>
    </location>
</feature>
<dbReference type="EMBL" id="CP015438">
    <property type="protein sequence ID" value="ANB60072.1"/>
    <property type="molecule type" value="Genomic_DNA"/>
</dbReference>
<dbReference type="InterPro" id="IPR014044">
    <property type="entry name" value="CAP_dom"/>
</dbReference>
<protein>
    <recommendedName>
        <fullName evidence="5">Cysteine-rich secretory family protein</fullName>
    </recommendedName>
</protein>
<accession>A0A160F2T6</accession>
<dbReference type="PATRIC" id="fig|294699.3.peg.1412"/>
<proteinExistence type="predicted"/>
<dbReference type="OrthoDB" id="9783944at2"/>
<dbReference type="Pfam" id="PF14504">
    <property type="entry name" value="CAP_assoc_N"/>
    <property type="match status" value="1"/>
</dbReference>
<dbReference type="KEGG" id="aamy:GFC30_1393"/>
<dbReference type="Pfam" id="PF00188">
    <property type="entry name" value="CAP"/>
    <property type="match status" value="1"/>
</dbReference>
<evidence type="ECO:0000259" key="2">
    <source>
        <dbReference type="Pfam" id="PF14504"/>
    </source>
</evidence>
<dbReference type="Gene3D" id="3.40.33.10">
    <property type="entry name" value="CAP"/>
    <property type="match status" value="1"/>
</dbReference>
<dbReference type="InterPro" id="IPR035940">
    <property type="entry name" value="CAP_sf"/>
</dbReference>
<dbReference type="PANTHER" id="PTHR31157:SF26">
    <property type="entry name" value="SCP-LIKE EXTRACELLULAR PROTEIN"/>
    <property type="match status" value="1"/>
</dbReference>
<feature type="domain" description="SCP" evidence="1">
    <location>
        <begin position="222"/>
        <end position="327"/>
    </location>
</feature>
<reference evidence="3 4" key="1">
    <citation type="journal article" date="2006" name="Syst. Appl. Microbiol.">
        <title>Anoxybacillus amylolyticus sp. nov., a thermophilic amylase producing bacterium isolated from Mount Rittmann (Antarctica).</title>
        <authorList>
            <person name="Poli A."/>
            <person name="Esposito E."/>
            <person name="Lama L."/>
            <person name="Orlando P."/>
            <person name="Nicolaus G."/>
            <person name="de Appolonia F."/>
            <person name="Gambacorta A."/>
            <person name="Nicolaus B."/>
        </authorList>
    </citation>
    <scope>NUCLEOTIDE SEQUENCE [LARGE SCALE GENOMIC DNA]</scope>
    <source>
        <strain evidence="3 4">DSM 15939</strain>
    </source>
</reference>
<keyword evidence="4" id="KW-1185">Reference proteome</keyword>
<dbReference type="Proteomes" id="UP000076865">
    <property type="component" value="Chromosome"/>
</dbReference>
<dbReference type="RefSeq" id="WP_066323516.1">
    <property type="nucleotide sequence ID" value="NZ_CP015438.1"/>
</dbReference>